<feature type="region of interest" description="Disordered" evidence="2">
    <location>
        <begin position="122"/>
        <end position="159"/>
    </location>
</feature>
<keyword evidence="1" id="KW-0238">DNA-binding</keyword>
<gene>
    <name evidence="4" type="ORF">SEPCBS57363_003423</name>
</gene>
<dbReference type="PANTHER" id="PTHR19303:SF70">
    <property type="entry name" value="HTH CENPB-TYPE DOMAIN-CONTAINING PROTEIN"/>
    <property type="match status" value="1"/>
</dbReference>
<feature type="compositionally biased region" description="Low complexity" evidence="2">
    <location>
        <begin position="67"/>
        <end position="81"/>
    </location>
</feature>
<feature type="region of interest" description="Disordered" evidence="2">
    <location>
        <begin position="1"/>
        <end position="109"/>
    </location>
</feature>
<feature type="domain" description="HTH CENPB-type" evidence="3">
    <location>
        <begin position="209"/>
        <end position="283"/>
    </location>
</feature>
<dbReference type="Pfam" id="PF03221">
    <property type="entry name" value="HTH_Tnp_Tc5"/>
    <property type="match status" value="1"/>
</dbReference>
<keyword evidence="5" id="KW-1185">Reference proteome</keyword>
<organism evidence="4 5">
    <name type="scientific">Sporothrix epigloea</name>
    <dbReference type="NCBI Taxonomy" id="1892477"/>
    <lineage>
        <taxon>Eukaryota</taxon>
        <taxon>Fungi</taxon>
        <taxon>Dikarya</taxon>
        <taxon>Ascomycota</taxon>
        <taxon>Pezizomycotina</taxon>
        <taxon>Sordariomycetes</taxon>
        <taxon>Sordariomycetidae</taxon>
        <taxon>Ophiostomatales</taxon>
        <taxon>Ophiostomataceae</taxon>
        <taxon>Sporothrix</taxon>
    </lineage>
</organism>
<evidence type="ECO:0000256" key="2">
    <source>
        <dbReference type="SAM" id="MobiDB-lite"/>
    </source>
</evidence>
<comment type="caution">
    <text evidence="4">The sequence shown here is derived from an EMBL/GenBank/DDBJ whole genome shotgun (WGS) entry which is preliminary data.</text>
</comment>
<dbReference type="SUPFAM" id="SSF46689">
    <property type="entry name" value="Homeodomain-like"/>
    <property type="match status" value="2"/>
</dbReference>
<sequence>MSTEGMQKTFMASRGENSGNKPAQDNTQHNSNGWSSMNGYPQTTMASCSHSEHTYMPPIASGPDPSQQTQQHKLQQQHPPLSMRHASHHHHQLPQLHMHSVPTHPTWPSMLTNPGGLAVSPPAIHYLPPHNGPNRLPLPPLKTKLRNKSGRTGPRKTLTDDDRRRMCEYAKANPGVKQSDIGSIFGVERSTVSKVLRNKEKFFVKARSPVSRKSKNKFPELERALSNWVRNAQRSGTFVTDAAIRDRFLFFVHSTGNSDAYQTCASGTWLEKFKQKNGINARQPLRRASETSSSDGYGATPPMSAMDSPSLIPMEPTGLESLLSPRSSLFEVSPLSRNRNEEEQEAEATNRSGTDRFMTFGAGHNNEDGTESMGQGRQLHHSESFESTMAMDACVNDPAPYKPGSSQGSTSVSSVFSATPVSSYSSSSVSPTGPYPVSPYSNESPFLACDPMAPPGSANFQRPRSQTLPTLNLEPVSQAQGQQQPARHDRCDSCYGGDSPIWSARLRRCASSNARCQTGPWSAGGSDGSASLNSGSGNGSGSGSGSGANGAMLSPCPPSQEDALQAADTLFRFIRSLPGVFNQADRADLSHIVDKVHLQSSMEGLETYGCEDGQRHT</sequence>
<feature type="region of interest" description="Disordered" evidence="2">
    <location>
        <begin position="518"/>
        <end position="561"/>
    </location>
</feature>
<dbReference type="InterPro" id="IPR006600">
    <property type="entry name" value="HTH_CenpB_DNA-bd_dom"/>
</dbReference>
<name>A0ABP0DLD1_9PEZI</name>
<proteinExistence type="predicted"/>
<dbReference type="Proteomes" id="UP001642501">
    <property type="component" value="Unassembled WGS sequence"/>
</dbReference>
<evidence type="ECO:0000313" key="4">
    <source>
        <dbReference type="EMBL" id="CAK7269085.1"/>
    </source>
</evidence>
<accession>A0ABP0DLD1</accession>
<feature type="compositionally biased region" description="Polar residues" evidence="2">
    <location>
        <begin position="15"/>
        <end position="49"/>
    </location>
</feature>
<dbReference type="InterPro" id="IPR009057">
    <property type="entry name" value="Homeodomain-like_sf"/>
</dbReference>
<evidence type="ECO:0000313" key="5">
    <source>
        <dbReference type="Proteomes" id="UP001642501"/>
    </source>
</evidence>
<evidence type="ECO:0000259" key="3">
    <source>
        <dbReference type="PROSITE" id="PS51253"/>
    </source>
</evidence>
<dbReference type="PROSITE" id="PS51253">
    <property type="entry name" value="HTH_CENPB"/>
    <property type="match status" value="1"/>
</dbReference>
<feature type="compositionally biased region" description="Gly residues" evidence="2">
    <location>
        <begin position="536"/>
        <end position="548"/>
    </location>
</feature>
<dbReference type="PANTHER" id="PTHR19303">
    <property type="entry name" value="TRANSPOSON"/>
    <property type="match status" value="1"/>
</dbReference>
<evidence type="ECO:0000256" key="1">
    <source>
        <dbReference type="ARBA" id="ARBA00023125"/>
    </source>
</evidence>
<feature type="region of interest" description="Disordered" evidence="2">
    <location>
        <begin position="280"/>
        <end position="320"/>
    </location>
</feature>
<dbReference type="InterPro" id="IPR050863">
    <property type="entry name" value="CenT-Element_Derived"/>
</dbReference>
<protein>
    <recommendedName>
        <fullName evidence="3">HTH CENPB-type domain-containing protein</fullName>
    </recommendedName>
</protein>
<dbReference type="Gene3D" id="1.10.10.60">
    <property type="entry name" value="Homeodomain-like"/>
    <property type="match status" value="2"/>
</dbReference>
<dbReference type="EMBL" id="CAWUOM010000054">
    <property type="protein sequence ID" value="CAK7269085.1"/>
    <property type="molecule type" value="Genomic_DNA"/>
</dbReference>
<reference evidence="4 5" key="1">
    <citation type="submission" date="2024-01" db="EMBL/GenBank/DDBJ databases">
        <authorList>
            <person name="Allen C."/>
            <person name="Tagirdzhanova G."/>
        </authorList>
    </citation>
    <scope>NUCLEOTIDE SEQUENCE [LARGE SCALE GENOMIC DNA]</scope>
    <source>
        <strain evidence="4 5">CBS 573.63</strain>
    </source>
</reference>
<feature type="region of interest" description="Disordered" evidence="2">
    <location>
        <begin position="332"/>
        <end position="375"/>
    </location>
</feature>